<evidence type="ECO:0000256" key="1">
    <source>
        <dbReference type="ARBA" id="ARBA00000822"/>
    </source>
</evidence>
<evidence type="ECO:0000256" key="8">
    <source>
        <dbReference type="RuleBase" id="RU000489"/>
    </source>
</evidence>
<keyword evidence="7" id="KW-0624">Polysaccharide degradation</keyword>
<name>A0A0N0NI52_9EURO</name>
<dbReference type="OrthoDB" id="3012298at2759"/>
<keyword evidence="6 8" id="KW-0326">Glycosidase</keyword>
<evidence type="ECO:0000259" key="10">
    <source>
        <dbReference type="PROSITE" id="PS51910"/>
    </source>
</evidence>
<dbReference type="InterPro" id="IPR017853">
    <property type="entry name" value="GH"/>
</dbReference>
<dbReference type="AlphaFoldDB" id="A0A0N0NI52"/>
<dbReference type="STRING" id="1664694.A0A0N0NI52"/>
<dbReference type="GO" id="GO:0008843">
    <property type="term" value="F:endochitinase activity"/>
    <property type="evidence" value="ECO:0007669"/>
    <property type="project" value="UniProtKB-EC"/>
</dbReference>
<evidence type="ECO:0000256" key="4">
    <source>
        <dbReference type="ARBA" id="ARBA00023024"/>
    </source>
</evidence>
<evidence type="ECO:0000256" key="3">
    <source>
        <dbReference type="ARBA" id="ARBA00022801"/>
    </source>
</evidence>
<evidence type="ECO:0000256" key="6">
    <source>
        <dbReference type="ARBA" id="ARBA00023295"/>
    </source>
</evidence>
<gene>
    <name evidence="11" type="ORF">AB675_11707</name>
</gene>
<reference evidence="11 12" key="1">
    <citation type="submission" date="2015-06" db="EMBL/GenBank/DDBJ databases">
        <title>Draft genome of the ant-associated black yeast Phialophora attae CBS 131958.</title>
        <authorList>
            <person name="Moreno L.F."/>
            <person name="Stielow B.J."/>
            <person name="de Hoog S."/>
            <person name="Vicente V.A."/>
            <person name="Weiss V.A."/>
            <person name="de Vries M."/>
            <person name="Cruz L.M."/>
            <person name="Souza E.M."/>
        </authorList>
    </citation>
    <scope>NUCLEOTIDE SEQUENCE [LARGE SCALE GENOMIC DNA]</scope>
    <source>
        <strain evidence="11 12">CBS 131958</strain>
    </source>
</reference>
<keyword evidence="3 8" id="KW-0378">Hydrolase</keyword>
<dbReference type="InterPro" id="IPR001223">
    <property type="entry name" value="Glyco_hydro18_cat"/>
</dbReference>
<evidence type="ECO:0000256" key="5">
    <source>
        <dbReference type="ARBA" id="ARBA00023277"/>
    </source>
</evidence>
<dbReference type="InterPro" id="IPR050542">
    <property type="entry name" value="Glycosyl_Hydrlase18_Chitinase"/>
</dbReference>
<dbReference type="SUPFAM" id="SSF51445">
    <property type="entry name" value="(Trans)glycosidases"/>
    <property type="match status" value="1"/>
</dbReference>
<dbReference type="PROSITE" id="PS01095">
    <property type="entry name" value="GH18_1"/>
    <property type="match status" value="1"/>
</dbReference>
<dbReference type="RefSeq" id="XP_017995404.1">
    <property type="nucleotide sequence ID" value="XM_018140578.1"/>
</dbReference>
<evidence type="ECO:0000256" key="2">
    <source>
        <dbReference type="ARBA" id="ARBA00012729"/>
    </source>
</evidence>
<protein>
    <recommendedName>
        <fullName evidence="2">chitinase</fullName>
        <ecNumber evidence="2">3.2.1.14</ecNumber>
    </recommendedName>
</protein>
<dbReference type="EMBL" id="LFJN01000040">
    <property type="protein sequence ID" value="KPI35441.1"/>
    <property type="molecule type" value="Genomic_DNA"/>
</dbReference>
<evidence type="ECO:0000313" key="12">
    <source>
        <dbReference type="Proteomes" id="UP000038010"/>
    </source>
</evidence>
<dbReference type="GO" id="GO:0005576">
    <property type="term" value="C:extracellular region"/>
    <property type="evidence" value="ECO:0007669"/>
    <property type="project" value="TreeGrafter"/>
</dbReference>
<dbReference type="VEuPathDB" id="FungiDB:AB675_11707"/>
<feature type="domain" description="GH18" evidence="10">
    <location>
        <begin position="18"/>
        <end position="303"/>
    </location>
</feature>
<dbReference type="Gene3D" id="3.20.20.80">
    <property type="entry name" value="Glycosidases"/>
    <property type="match status" value="1"/>
</dbReference>
<dbReference type="EC" id="3.2.1.14" evidence="2"/>
<keyword evidence="4" id="KW-0146">Chitin degradation</keyword>
<proteinExistence type="inferred from homology"/>
<dbReference type="GeneID" id="28732459"/>
<dbReference type="GO" id="GO:0000272">
    <property type="term" value="P:polysaccharide catabolic process"/>
    <property type="evidence" value="ECO:0007669"/>
    <property type="project" value="UniProtKB-KW"/>
</dbReference>
<keyword evidence="5" id="KW-0119">Carbohydrate metabolism</keyword>
<organism evidence="11 12">
    <name type="scientific">Cyphellophora attinorum</name>
    <dbReference type="NCBI Taxonomy" id="1664694"/>
    <lineage>
        <taxon>Eukaryota</taxon>
        <taxon>Fungi</taxon>
        <taxon>Dikarya</taxon>
        <taxon>Ascomycota</taxon>
        <taxon>Pezizomycotina</taxon>
        <taxon>Eurotiomycetes</taxon>
        <taxon>Chaetothyriomycetidae</taxon>
        <taxon>Chaetothyriales</taxon>
        <taxon>Cyphellophoraceae</taxon>
        <taxon>Cyphellophora</taxon>
    </lineage>
</organism>
<dbReference type="PROSITE" id="PS51910">
    <property type="entry name" value="GH18_2"/>
    <property type="match status" value="1"/>
</dbReference>
<comment type="catalytic activity">
    <reaction evidence="1">
        <text>Random endo-hydrolysis of N-acetyl-beta-D-glucosaminide (1-&gt;4)-beta-linkages in chitin and chitodextrins.</text>
        <dbReference type="EC" id="3.2.1.14"/>
    </reaction>
</comment>
<sequence length="340" mass="38078">MPPIPPPPTSASLPTWQPRVVCYQQTYHQDDKYISLLPLITNGPPAITHLILSAVHINWDPNNLTLNDHPPTDARYTQLWDEVAVLQAYGIKVMAMLGGAARGSFARLDISESRTDIPIARFESYYAPFRDLLRQHNLDGVDLDIEEEMSLPGVVHLIDRLKADFGNEFLITLAPVATALMPGRRPHLSGFSYHLLEAARGSSIAWYNTQFYNGWGGIEAPWAYDEIVGQQGQNGGRSLFPPEKVVAGMLTNPRHGGSGYVRLEQTAVVLSYLTEKYPRFGGVMGWEYWASLPNEINCWQWAWCMRLMLSMRELRDAAIVVNMGRSLAGLNVDQARIGSR</sequence>
<accession>A0A0N0NI52</accession>
<dbReference type="Proteomes" id="UP000038010">
    <property type="component" value="Unassembled WGS sequence"/>
</dbReference>
<dbReference type="InterPro" id="IPR001579">
    <property type="entry name" value="Glyco_hydro_18_chit_AS"/>
</dbReference>
<dbReference type="PANTHER" id="PTHR45708">
    <property type="entry name" value="ENDOCHITINASE"/>
    <property type="match status" value="1"/>
</dbReference>
<evidence type="ECO:0000256" key="9">
    <source>
        <dbReference type="RuleBase" id="RU004453"/>
    </source>
</evidence>
<dbReference type="PANTHER" id="PTHR45708:SF60">
    <property type="entry name" value="III CHITINASE, PUTATIVE (AFU_ORTHOLOGUE AFUA_5G03850)-RELATED"/>
    <property type="match status" value="1"/>
</dbReference>
<keyword evidence="12" id="KW-1185">Reference proteome</keyword>
<dbReference type="Pfam" id="PF00704">
    <property type="entry name" value="Glyco_hydro_18"/>
    <property type="match status" value="1"/>
</dbReference>
<comment type="similarity">
    <text evidence="9">Belongs to the glycosyl hydrolase 18 family.</text>
</comment>
<comment type="caution">
    <text evidence="11">The sequence shown here is derived from an EMBL/GenBank/DDBJ whole genome shotgun (WGS) entry which is preliminary data.</text>
</comment>
<evidence type="ECO:0000256" key="7">
    <source>
        <dbReference type="ARBA" id="ARBA00023326"/>
    </source>
</evidence>
<dbReference type="GO" id="GO:0006032">
    <property type="term" value="P:chitin catabolic process"/>
    <property type="evidence" value="ECO:0007669"/>
    <property type="project" value="UniProtKB-KW"/>
</dbReference>
<evidence type="ECO:0000313" key="11">
    <source>
        <dbReference type="EMBL" id="KPI35441.1"/>
    </source>
</evidence>